<reference evidence="2 3" key="1">
    <citation type="submission" date="2022-01" db="EMBL/GenBank/DDBJ databases">
        <authorList>
            <person name="Xiong W."/>
            <person name="Schranz E."/>
        </authorList>
    </citation>
    <scope>NUCLEOTIDE SEQUENCE [LARGE SCALE GENOMIC DNA]</scope>
</reference>
<protein>
    <recommendedName>
        <fullName evidence="1">Transposase (putative) gypsy type domain-containing protein</fullName>
    </recommendedName>
</protein>
<keyword evidence="3" id="KW-1185">Reference proteome</keyword>
<sequence>MKKYEIDPQFHPRLSDPWNTIVDAPEGFVGVYRVFLKSGLRLPAFGFLKTDLNYYNLHIAQITPNGFRKIVCFVMLCSALDVAPSITIFRHLYVPMSNEDWVSLSLCHGLVEICNGLPTSIKY</sequence>
<evidence type="ECO:0000313" key="3">
    <source>
        <dbReference type="Proteomes" id="UP001157418"/>
    </source>
</evidence>
<dbReference type="EMBL" id="CAKMRJ010004445">
    <property type="protein sequence ID" value="CAH1437387.1"/>
    <property type="molecule type" value="Genomic_DNA"/>
</dbReference>
<dbReference type="Proteomes" id="UP001157418">
    <property type="component" value="Unassembled WGS sequence"/>
</dbReference>
<dbReference type="AlphaFoldDB" id="A0AAU9NHP4"/>
<evidence type="ECO:0000313" key="2">
    <source>
        <dbReference type="EMBL" id="CAH1437387.1"/>
    </source>
</evidence>
<dbReference type="PANTHER" id="PTHR31099:SF42">
    <property type="entry name" value="AMINOTRANSFERASE-LIKE PLANT MOBILE DOMAIN-CONTAINING PROTEIN"/>
    <property type="match status" value="1"/>
</dbReference>
<dbReference type="Pfam" id="PF04195">
    <property type="entry name" value="Transposase_28"/>
    <property type="match status" value="1"/>
</dbReference>
<gene>
    <name evidence="2" type="ORF">LVIROSA_LOCUS23720</name>
</gene>
<accession>A0AAU9NHP4</accession>
<dbReference type="PANTHER" id="PTHR31099">
    <property type="entry name" value="OS06G0165300 PROTEIN"/>
    <property type="match status" value="1"/>
</dbReference>
<feature type="domain" description="Transposase (putative) gypsy type" evidence="1">
    <location>
        <begin position="33"/>
        <end position="93"/>
    </location>
</feature>
<name>A0AAU9NHP4_9ASTR</name>
<organism evidence="2 3">
    <name type="scientific">Lactuca virosa</name>
    <dbReference type="NCBI Taxonomy" id="75947"/>
    <lineage>
        <taxon>Eukaryota</taxon>
        <taxon>Viridiplantae</taxon>
        <taxon>Streptophyta</taxon>
        <taxon>Embryophyta</taxon>
        <taxon>Tracheophyta</taxon>
        <taxon>Spermatophyta</taxon>
        <taxon>Magnoliopsida</taxon>
        <taxon>eudicotyledons</taxon>
        <taxon>Gunneridae</taxon>
        <taxon>Pentapetalae</taxon>
        <taxon>asterids</taxon>
        <taxon>campanulids</taxon>
        <taxon>Asterales</taxon>
        <taxon>Asteraceae</taxon>
        <taxon>Cichorioideae</taxon>
        <taxon>Cichorieae</taxon>
        <taxon>Lactucinae</taxon>
        <taxon>Lactuca</taxon>
    </lineage>
</organism>
<evidence type="ECO:0000259" key="1">
    <source>
        <dbReference type="Pfam" id="PF04195"/>
    </source>
</evidence>
<comment type="caution">
    <text evidence="2">The sequence shown here is derived from an EMBL/GenBank/DDBJ whole genome shotgun (WGS) entry which is preliminary data.</text>
</comment>
<dbReference type="InterPro" id="IPR007321">
    <property type="entry name" value="Transposase_28"/>
</dbReference>
<proteinExistence type="predicted"/>